<feature type="compositionally biased region" description="Acidic residues" evidence="5">
    <location>
        <begin position="64"/>
        <end position="83"/>
    </location>
</feature>
<dbReference type="Gene3D" id="3.30.70.330">
    <property type="match status" value="1"/>
</dbReference>
<dbReference type="SUPFAM" id="SSF54928">
    <property type="entry name" value="RNA-binding domain, RBD"/>
    <property type="match status" value="1"/>
</dbReference>
<dbReference type="InterPro" id="IPR000504">
    <property type="entry name" value="RRM_dom"/>
</dbReference>
<name>H8XA45_CANO9</name>
<dbReference type="GO" id="GO:0005730">
    <property type="term" value="C:nucleolus"/>
    <property type="evidence" value="ECO:0007669"/>
    <property type="project" value="UniProtKB-SubCell"/>
</dbReference>
<comment type="subcellular location">
    <subcellularLocation>
        <location evidence="1">Nucleus</location>
        <location evidence="1">Nucleolus</location>
    </subcellularLocation>
</comment>
<dbReference type="InterPro" id="IPR035979">
    <property type="entry name" value="RBD_domain_sf"/>
</dbReference>
<reference evidence="7 8" key="1">
    <citation type="journal article" date="2012" name="PLoS ONE">
        <title>Sequence and analysis of the genome of the pathogenic yeast Candida orthopsilosis.</title>
        <authorList>
            <person name="Riccombeni A."/>
            <person name="Vidanes G."/>
            <person name="Proux-Wera E."/>
            <person name="Wolfe K.H."/>
            <person name="Butler G."/>
        </authorList>
    </citation>
    <scope>NUCLEOTIDE SEQUENCE [LARGE SCALE GENOMIC DNA]</scope>
    <source>
        <strain evidence="7 8">Co 90-125</strain>
    </source>
</reference>
<protein>
    <submittedName>
        <fullName evidence="7">Nop15 nucleolar ribosome biogenesis factor</fullName>
    </submittedName>
</protein>
<keyword evidence="3" id="KW-0539">Nucleus</keyword>
<sequence length="266" mass="30445">MANKQSTAKSVSSKKPNDSKVQKKQPPAEQVEEDLQLPSSSSEDEEDDDEEEDKQEEQVYGLSSDEEDDDDEEEQEISQDEETITQSIQPNVSGHRVNKVISKTTTSDSNTKPKAAKTGVIYIGRLPQGFQEPELKTYFQQFGPIKQLILPRNKKSGKSKHFAYIEFESVEVAKIAAETMNNYLLFGHLLKCEYVENPHKDVFKNANRKFKVVPIHKIVKDKHDKPKTKEEWEIIVQKFEESKKNKVEELKSKGIDYDLNALLNEA</sequence>
<evidence type="ECO:0000256" key="2">
    <source>
        <dbReference type="ARBA" id="ARBA00022884"/>
    </source>
</evidence>
<dbReference type="eggNOG" id="KOG4208">
    <property type="taxonomic scope" value="Eukaryota"/>
</dbReference>
<dbReference type="Proteomes" id="UP000005018">
    <property type="component" value="Chromosome 7"/>
</dbReference>
<evidence type="ECO:0000256" key="1">
    <source>
        <dbReference type="ARBA" id="ARBA00004604"/>
    </source>
</evidence>
<evidence type="ECO:0000256" key="5">
    <source>
        <dbReference type="SAM" id="MobiDB-lite"/>
    </source>
</evidence>
<dbReference type="SMART" id="SM00360">
    <property type="entry name" value="RRM"/>
    <property type="match status" value="1"/>
</dbReference>
<dbReference type="AlphaFoldDB" id="H8XA45"/>
<proteinExistence type="predicted"/>
<gene>
    <name evidence="7" type="ORF">CORT_0G03460</name>
</gene>
<evidence type="ECO:0000313" key="8">
    <source>
        <dbReference type="Proteomes" id="UP000005018"/>
    </source>
</evidence>
<dbReference type="RefSeq" id="XP_003871147.1">
    <property type="nucleotide sequence ID" value="XM_003871098.1"/>
</dbReference>
<dbReference type="CDD" id="cd12307">
    <property type="entry name" value="RRM_NIFK_like"/>
    <property type="match status" value="1"/>
</dbReference>
<keyword evidence="8" id="KW-1185">Reference proteome</keyword>
<evidence type="ECO:0000256" key="3">
    <source>
        <dbReference type="ARBA" id="ARBA00023242"/>
    </source>
</evidence>
<dbReference type="OrthoDB" id="21467at2759"/>
<dbReference type="InterPro" id="IPR012677">
    <property type="entry name" value="Nucleotide-bd_a/b_plait_sf"/>
</dbReference>
<dbReference type="KEGG" id="cot:CORT_0G03460"/>
<evidence type="ECO:0000259" key="6">
    <source>
        <dbReference type="PROSITE" id="PS50102"/>
    </source>
</evidence>
<feature type="domain" description="RRM" evidence="6">
    <location>
        <begin position="119"/>
        <end position="197"/>
    </location>
</feature>
<evidence type="ECO:0000313" key="7">
    <source>
        <dbReference type="EMBL" id="CCG25022.1"/>
    </source>
</evidence>
<accession>H8XA45</accession>
<feature type="compositionally biased region" description="Acidic residues" evidence="5">
    <location>
        <begin position="42"/>
        <end position="55"/>
    </location>
</feature>
<feature type="region of interest" description="Disordered" evidence="5">
    <location>
        <begin position="1"/>
        <end position="97"/>
    </location>
</feature>
<organism evidence="7 8">
    <name type="scientific">Candida orthopsilosis (strain 90-125)</name>
    <name type="common">Yeast</name>
    <dbReference type="NCBI Taxonomy" id="1136231"/>
    <lineage>
        <taxon>Eukaryota</taxon>
        <taxon>Fungi</taxon>
        <taxon>Dikarya</taxon>
        <taxon>Ascomycota</taxon>
        <taxon>Saccharomycotina</taxon>
        <taxon>Pichiomycetes</taxon>
        <taxon>Debaryomycetaceae</taxon>
        <taxon>Candida/Lodderomyces clade</taxon>
        <taxon>Candida</taxon>
    </lineage>
</organism>
<dbReference type="GO" id="GO:0003723">
    <property type="term" value="F:RNA binding"/>
    <property type="evidence" value="ECO:0007669"/>
    <property type="project" value="UniProtKB-UniRule"/>
</dbReference>
<dbReference type="EMBL" id="HE681725">
    <property type="protein sequence ID" value="CCG25022.1"/>
    <property type="molecule type" value="Genomic_DNA"/>
</dbReference>
<dbReference type="PROSITE" id="PS50102">
    <property type="entry name" value="RRM"/>
    <property type="match status" value="1"/>
</dbReference>
<keyword evidence="2 4" id="KW-0694">RNA-binding</keyword>
<feature type="compositionally biased region" description="Polar residues" evidence="5">
    <location>
        <begin position="1"/>
        <end position="14"/>
    </location>
</feature>
<dbReference type="GeneID" id="14542207"/>
<dbReference type="Pfam" id="PF00076">
    <property type="entry name" value="RRM_1"/>
    <property type="match status" value="1"/>
</dbReference>
<dbReference type="HOGENOM" id="CLU_025741_0_1_1"/>
<evidence type="ECO:0000256" key="4">
    <source>
        <dbReference type="PROSITE-ProRule" id="PRU00176"/>
    </source>
</evidence>
<dbReference type="PANTHER" id="PTHR46754">
    <property type="entry name" value="MKI67 FHA DOMAIN-INTERACTING NUCLEOLAR PHOSPHOPROTEIN"/>
    <property type="match status" value="1"/>
</dbReference>